<accession>A0AAD7D988</accession>
<dbReference type="AlphaFoldDB" id="A0AAD7D988"/>
<gene>
    <name evidence="2" type="ORF">B0H17DRAFT_1137213</name>
</gene>
<feature type="chain" id="PRO_5042159602" evidence="1">
    <location>
        <begin position="24"/>
        <end position="251"/>
    </location>
</feature>
<organism evidence="2 3">
    <name type="scientific">Mycena rosella</name>
    <name type="common">Pink bonnet</name>
    <name type="synonym">Agaricus rosellus</name>
    <dbReference type="NCBI Taxonomy" id="1033263"/>
    <lineage>
        <taxon>Eukaryota</taxon>
        <taxon>Fungi</taxon>
        <taxon>Dikarya</taxon>
        <taxon>Basidiomycota</taxon>
        <taxon>Agaricomycotina</taxon>
        <taxon>Agaricomycetes</taxon>
        <taxon>Agaricomycetidae</taxon>
        <taxon>Agaricales</taxon>
        <taxon>Marasmiineae</taxon>
        <taxon>Mycenaceae</taxon>
        <taxon>Mycena</taxon>
    </lineage>
</organism>
<dbReference type="Proteomes" id="UP001221757">
    <property type="component" value="Unassembled WGS sequence"/>
</dbReference>
<proteinExistence type="predicted"/>
<evidence type="ECO:0000256" key="1">
    <source>
        <dbReference type="SAM" id="SignalP"/>
    </source>
</evidence>
<evidence type="ECO:0000313" key="2">
    <source>
        <dbReference type="EMBL" id="KAJ7686018.1"/>
    </source>
</evidence>
<keyword evidence="3" id="KW-1185">Reference proteome</keyword>
<evidence type="ECO:0000313" key="3">
    <source>
        <dbReference type="Proteomes" id="UP001221757"/>
    </source>
</evidence>
<feature type="signal peptide" evidence="1">
    <location>
        <begin position="1"/>
        <end position="23"/>
    </location>
</feature>
<comment type="caution">
    <text evidence="2">The sequence shown here is derived from an EMBL/GenBank/DDBJ whole genome shotgun (WGS) entry which is preliminary data.</text>
</comment>
<protein>
    <submittedName>
        <fullName evidence="2">Uncharacterized protein</fullName>
    </submittedName>
</protein>
<dbReference type="EMBL" id="JARKIE010000100">
    <property type="protein sequence ID" value="KAJ7686018.1"/>
    <property type="molecule type" value="Genomic_DNA"/>
</dbReference>
<reference evidence="2" key="1">
    <citation type="submission" date="2023-03" db="EMBL/GenBank/DDBJ databases">
        <title>Massive genome expansion in bonnet fungi (Mycena s.s.) driven by repeated elements and novel gene families across ecological guilds.</title>
        <authorList>
            <consortium name="Lawrence Berkeley National Laboratory"/>
            <person name="Harder C.B."/>
            <person name="Miyauchi S."/>
            <person name="Viragh M."/>
            <person name="Kuo A."/>
            <person name="Thoen E."/>
            <person name="Andreopoulos B."/>
            <person name="Lu D."/>
            <person name="Skrede I."/>
            <person name="Drula E."/>
            <person name="Henrissat B."/>
            <person name="Morin E."/>
            <person name="Kohler A."/>
            <person name="Barry K."/>
            <person name="LaButti K."/>
            <person name="Morin E."/>
            <person name="Salamov A."/>
            <person name="Lipzen A."/>
            <person name="Mereny Z."/>
            <person name="Hegedus B."/>
            <person name="Baldrian P."/>
            <person name="Stursova M."/>
            <person name="Weitz H."/>
            <person name="Taylor A."/>
            <person name="Grigoriev I.V."/>
            <person name="Nagy L.G."/>
            <person name="Martin F."/>
            <person name="Kauserud H."/>
        </authorList>
    </citation>
    <scope>NUCLEOTIDE SEQUENCE</scope>
    <source>
        <strain evidence="2">CBHHK067</strain>
    </source>
</reference>
<name>A0AAD7D988_MYCRO</name>
<keyword evidence="1" id="KW-0732">Signal</keyword>
<sequence length="251" mass="28552">MWWWIGVVYLLLQVMWCPEVARAGFEHTIEDVVWYKVGYDEAYEDCVGDLRVVGQESSGLIWVGKYECLRTFISDSISSPHNEHMWCSRCSCVVFSWLSAPRGPRSGTYSEVDEDALPLRPYIIDLLALAELSTEQDRTHAGYPTTLFMALKAVFNGIVTSSAQRCTRDVPPLPSLTDGVKIVVVNAFPTRRQRLQEERDRCRRAIYGRPGVDPRIWERRFALIDTAIQSDLECTGTALAPRRASLRSDRS</sequence>